<dbReference type="SUPFAM" id="SSF54427">
    <property type="entry name" value="NTF2-like"/>
    <property type="match status" value="1"/>
</dbReference>
<dbReference type="Gene3D" id="3.10.450.50">
    <property type="match status" value="1"/>
</dbReference>
<gene>
    <name evidence="2" type="ORF">MQP27_27985</name>
</gene>
<comment type="caution">
    <text evidence="2">The sequence shown here is derived from an EMBL/GenBank/DDBJ whole genome shotgun (WGS) entry which is preliminary data.</text>
</comment>
<evidence type="ECO:0000256" key="1">
    <source>
        <dbReference type="SAM" id="SignalP"/>
    </source>
</evidence>
<name>A0ABS9YEH4_9ACTN</name>
<dbReference type="RefSeq" id="WP_242768674.1">
    <property type="nucleotide sequence ID" value="NZ_JALDAY010000008.1"/>
</dbReference>
<dbReference type="PANTHER" id="PTHR38436">
    <property type="entry name" value="POLYKETIDE CYCLASE SNOAL-LIKE DOMAIN"/>
    <property type="match status" value="1"/>
</dbReference>
<evidence type="ECO:0000313" key="2">
    <source>
        <dbReference type="EMBL" id="MCI3274930.1"/>
    </source>
</evidence>
<sequence>MTTARRRLRLIVPTALAALAVTATTAAAHTAPTSAAAHAVTTHTHQEPTMNTKDTQAMLDAWIQVWNGDFAQAPGIISPGFRVHAALLDGGDGSSVRGVDGLVAWIGQTRAAFPDLRFSAQVEPLIDGHYASVRWTATGTYAGGFPGARAEPGTAVTFTGTDTLRIRDGKFVEYWLNSDTLELLKQLQVV</sequence>
<reference evidence="2" key="1">
    <citation type="submission" date="2022-03" db="EMBL/GenBank/DDBJ databases">
        <title>Streptomyces 7R015 and 7R016 isolated from Barleria lupulina in Thailand.</title>
        <authorList>
            <person name="Kanchanasin P."/>
            <person name="Phongsopitanun W."/>
            <person name="Tanasupawat S."/>
        </authorList>
    </citation>
    <scope>NUCLEOTIDE SEQUENCE</scope>
    <source>
        <strain evidence="2">7R015</strain>
    </source>
</reference>
<dbReference type="Proteomes" id="UP001165269">
    <property type="component" value="Unassembled WGS sequence"/>
</dbReference>
<keyword evidence="1" id="KW-0732">Signal</keyword>
<evidence type="ECO:0000313" key="3">
    <source>
        <dbReference type="Proteomes" id="UP001165269"/>
    </source>
</evidence>
<dbReference type="InterPro" id="IPR032710">
    <property type="entry name" value="NTF2-like_dom_sf"/>
</dbReference>
<proteinExistence type="predicted"/>
<protein>
    <submittedName>
        <fullName evidence="2">Ester cyclase</fullName>
    </submittedName>
</protein>
<feature type="chain" id="PRO_5047449991" evidence="1">
    <location>
        <begin position="29"/>
        <end position="190"/>
    </location>
</feature>
<dbReference type="Pfam" id="PF07366">
    <property type="entry name" value="SnoaL"/>
    <property type="match status" value="1"/>
</dbReference>
<feature type="signal peptide" evidence="1">
    <location>
        <begin position="1"/>
        <end position="28"/>
    </location>
</feature>
<dbReference type="InterPro" id="IPR009959">
    <property type="entry name" value="Cyclase_SnoaL-like"/>
</dbReference>
<accession>A0ABS9YEH4</accession>
<dbReference type="EMBL" id="JALDAY010000008">
    <property type="protein sequence ID" value="MCI3274930.1"/>
    <property type="molecule type" value="Genomic_DNA"/>
</dbReference>
<keyword evidence="3" id="KW-1185">Reference proteome</keyword>
<organism evidence="2 3">
    <name type="scientific">Streptomyces cylindrosporus</name>
    <dbReference type="NCBI Taxonomy" id="2927583"/>
    <lineage>
        <taxon>Bacteria</taxon>
        <taxon>Bacillati</taxon>
        <taxon>Actinomycetota</taxon>
        <taxon>Actinomycetes</taxon>
        <taxon>Kitasatosporales</taxon>
        <taxon>Streptomycetaceae</taxon>
        <taxon>Streptomyces</taxon>
    </lineage>
</organism>
<dbReference type="PANTHER" id="PTHR38436:SF1">
    <property type="entry name" value="ESTER CYCLASE"/>
    <property type="match status" value="1"/>
</dbReference>